<comment type="function">
    <text evidence="9">Part of the tripartite ATP-independent periplasmic (TRAP) transport system.</text>
</comment>
<organism evidence="11 12">
    <name type="scientific">Brucella thiophenivorans</name>
    <dbReference type="NCBI Taxonomy" id="571255"/>
    <lineage>
        <taxon>Bacteria</taxon>
        <taxon>Pseudomonadati</taxon>
        <taxon>Pseudomonadota</taxon>
        <taxon>Alphaproteobacteria</taxon>
        <taxon>Hyphomicrobiales</taxon>
        <taxon>Brucellaceae</taxon>
        <taxon>Brucella/Ochrobactrum group</taxon>
        <taxon>Brucella</taxon>
    </lineage>
</organism>
<dbReference type="EMBL" id="NNRJ01000056">
    <property type="protein sequence ID" value="OYR12253.1"/>
    <property type="molecule type" value="Genomic_DNA"/>
</dbReference>
<evidence type="ECO:0000256" key="3">
    <source>
        <dbReference type="ARBA" id="ARBA00022475"/>
    </source>
</evidence>
<feature type="transmembrane region" description="Helical" evidence="9">
    <location>
        <begin position="12"/>
        <end position="35"/>
    </location>
</feature>
<feature type="domain" description="Tripartite ATP-independent periplasmic transporters DctQ component" evidence="10">
    <location>
        <begin position="27"/>
        <end position="141"/>
    </location>
</feature>
<sequence>MRRVVLAGEKFVSLTHNIAATLLAISAVLVFLQVVSRFGGGHSLAWTEIFARGTVIWMVFMAACAGFRLNAMIPLEFIRDVVPAPAKKAVLWAVFILTLIFLFVMSWYGTQMAMRVVNQKIAMIGISMAWFYAAIPVGCVCALPGVLLGHFCPVMDERLPE</sequence>
<evidence type="ECO:0000256" key="7">
    <source>
        <dbReference type="ARBA" id="ARBA00023136"/>
    </source>
</evidence>
<comment type="subunit">
    <text evidence="9">The complex comprises the extracytoplasmic solute receptor protein and the two transmembrane proteins.</text>
</comment>
<evidence type="ECO:0000256" key="1">
    <source>
        <dbReference type="ARBA" id="ARBA00004429"/>
    </source>
</evidence>
<evidence type="ECO:0000313" key="12">
    <source>
        <dbReference type="Proteomes" id="UP000215590"/>
    </source>
</evidence>
<evidence type="ECO:0000256" key="4">
    <source>
        <dbReference type="ARBA" id="ARBA00022519"/>
    </source>
</evidence>
<dbReference type="GO" id="GO:0005886">
    <property type="term" value="C:plasma membrane"/>
    <property type="evidence" value="ECO:0007669"/>
    <property type="project" value="UniProtKB-SubCell"/>
</dbReference>
<feature type="transmembrane region" description="Helical" evidence="9">
    <location>
        <begin position="55"/>
        <end position="77"/>
    </location>
</feature>
<comment type="subcellular location">
    <subcellularLocation>
        <location evidence="1 9">Cell inner membrane</location>
        <topology evidence="1 9">Multi-pass membrane protein</topology>
    </subcellularLocation>
</comment>
<keyword evidence="2 9" id="KW-0813">Transport</keyword>
<dbReference type="RefSeq" id="WP_094509143.1">
    <property type="nucleotide sequence ID" value="NZ_JBHEEK010000033.1"/>
</dbReference>
<keyword evidence="3" id="KW-1003">Cell membrane</keyword>
<dbReference type="Pfam" id="PF04290">
    <property type="entry name" value="DctQ"/>
    <property type="match status" value="1"/>
</dbReference>
<protein>
    <recommendedName>
        <fullName evidence="9">TRAP transporter small permease protein</fullName>
    </recommendedName>
</protein>
<dbReference type="InterPro" id="IPR007387">
    <property type="entry name" value="TRAP_DctQ"/>
</dbReference>
<evidence type="ECO:0000256" key="2">
    <source>
        <dbReference type="ARBA" id="ARBA00022448"/>
    </source>
</evidence>
<dbReference type="GO" id="GO:0015740">
    <property type="term" value="P:C4-dicarboxylate transport"/>
    <property type="evidence" value="ECO:0007669"/>
    <property type="project" value="TreeGrafter"/>
</dbReference>
<comment type="caution">
    <text evidence="11">The sequence shown here is derived from an EMBL/GenBank/DDBJ whole genome shotgun (WGS) entry which is preliminary data.</text>
</comment>
<gene>
    <name evidence="11" type="ORF">CEV31_3593</name>
</gene>
<evidence type="ECO:0000256" key="9">
    <source>
        <dbReference type="RuleBase" id="RU369079"/>
    </source>
</evidence>
<evidence type="ECO:0000313" key="11">
    <source>
        <dbReference type="EMBL" id="OYR12253.1"/>
    </source>
</evidence>
<name>A0A256FBV1_9HYPH</name>
<accession>A0A256FBV1</accession>
<dbReference type="PANTHER" id="PTHR35011:SF2">
    <property type="entry name" value="2,3-DIKETO-L-GULONATE TRAP TRANSPORTER SMALL PERMEASE PROTEIN YIAM"/>
    <property type="match status" value="1"/>
</dbReference>
<evidence type="ECO:0000256" key="5">
    <source>
        <dbReference type="ARBA" id="ARBA00022692"/>
    </source>
</evidence>
<keyword evidence="12" id="KW-1185">Reference proteome</keyword>
<dbReference type="AlphaFoldDB" id="A0A256FBV1"/>
<proteinExistence type="inferred from homology"/>
<keyword evidence="5 9" id="KW-0812">Transmembrane</keyword>
<dbReference type="OrthoDB" id="4964541at2"/>
<keyword evidence="4 9" id="KW-0997">Cell inner membrane</keyword>
<evidence type="ECO:0000259" key="10">
    <source>
        <dbReference type="Pfam" id="PF04290"/>
    </source>
</evidence>
<evidence type="ECO:0000256" key="6">
    <source>
        <dbReference type="ARBA" id="ARBA00022989"/>
    </source>
</evidence>
<feature type="transmembrane region" description="Helical" evidence="9">
    <location>
        <begin position="129"/>
        <end position="152"/>
    </location>
</feature>
<reference evidence="11 12" key="1">
    <citation type="submission" date="2017-07" db="EMBL/GenBank/DDBJ databases">
        <title>Phylogenetic study on the rhizospheric bacterium Ochrobactrum sp. A44.</title>
        <authorList>
            <person name="Krzyzanowska D.M."/>
            <person name="Ossowicki A."/>
            <person name="Rajewska M."/>
            <person name="Maciag T."/>
            <person name="Kaczynski Z."/>
            <person name="Czerwicka M."/>
            <person name="Jafra S."/>
        </authorList>
    </citation>
    <scope>NUCLEOTIDE SEQUENCE [LARGE SCALE GENOMIC DNA]</scope>
    <source>
        <strain evidence="11 12">DSM 7216</strain>
    </source>
</reference>
<keyword evidence="7 9" id="KW-0472">Membrane</keyword>
<comment type="similarity">
    <text evidence="8 9">Belongs to the TRAP transporter small permease family.</text>
</comment>
<evidence type="ECO:0000256" key="8">
    <source>
        <dbReference type="ARBA" id="ARBA00038436"/>
    </source>
</evidence>
<keyword evidence="6 9" id="KW-1133">Transmembrane helix</keyword>
<dbReference type="PANTHER" id="PTHR35011">
    <property type="entry name" value="2,3-DIKETO-L-GULONATE TRAP TRANSPORTER SMALL PERMEASE PROTEIN YIAM"/>
    <property type="match status" value="1"/>
</dbReference>
<feature type="transmembrane region" description="Helical" evidence="9">
    <location>
        <begin position="89"/>
        <end position="109"/>
    </location>
</feature>
<dbReference type="GO" id="GO:0022857">
    <property type="term" value="F:transmembrane transporter activity"/>
    <property type="evidence" value="ECO:0007669"/>
    <property type="project" value="UniProtKB-UniRule"/>
</dbReference>
<dbReference type="InterPro" id="IPR055348">
    <property type="entry name" value="DctQ"/>
</dbReference>
<dbReference type="Proteomes" id="UP000215590">
    <property type="component" value="Unassembled WGS sequence"/>
</dbReference>